<evidence type="ECO:0000259" key="5">
    <source>
        <dbReference type="PROSITE" id="PS50531"/>
    </source>
</evidence>
<dbReference type="InterPro" id="IPR001584">
    <property type="entry name" value="Integrase_cat-core"/>
</dbReference>
<dbReference type="EMBL" id="CP136137">
    <property type="protein sequence ID" value="WYY08771.1"/>
    <property type="molecule type" value="Genomic_DNA"/>
</dbReference>
<proteinExistence type="inferred from homology"/>
<evidence type="ECO:0000313" key="12">
    <source>
        <dbReference type="EMBL" id="WYY08771.1"/>
    </source>
</evidence>
<feature type="domain" description="HTH IS21-type" evidence="5">
    <location>
        <begin position="6"/>
        <end position="67"/>
    </location>
</feature>
<evidence type="ECO:0000313" key="8">
    <source>
        <dbReference type="EMBL" id="WYY06830.1"/>
    </source>
</evidence>
<evidence type="ECO:0000313" key="10">
    <source>
        <dbReference type="EMBL" id="WYY07326.1"/>
    </source>
</evidence>
<evidence type="ECO:0000256" key="2">
    <source>
        <dbReference type="ARBA" id="ARBA00022578"/>
    </source>
</evidence>
<dbReference type="Proteomes" id="UP001479933">
    <property type="component" value="Chromosome"/>
</dbReference>
<dbReference type="EMBL" id="CP136137">
    <property type="protein sequence ID" value="WYY07863.1"/>
    <property type="molecule type" value="Genomic_DNA"/>
</dbReference>
<evidence type="ECO:0000313" key="11">
    <source>
        <dbReference type="EMBL" id="WYY07863.1"/>
    </source>
</evidence>
<gene>
    <name evidence="7" type="primary">istA</name>
    <name evidence="11" type="ORF">RVF87_01900</name>
    <name evidence="12" type="ORF">RVF87_06845</name>
    <name evidence="7" type="ORF">RVF87_16765</name>
    <name evidence="8" type="ORF">RVF87_17505</name>
    <name evidence="9" type="ORF">RVF87_17945</name>
    <name evidence="10" type="ORF">RVF87_20420</name>
</gene>
<dbReference type="EMBL" id="CP136137">
    <property type="protein sequence ID" value="WYY07326.1"/>
    <property type="molecule type" value="Genomic_DNA"/>
</dbReference>
<dbReference type="InterPro" id="IPR017894">
    <property type="entry name" value="HTH_IS21_transposase_type"/>
</dbReference>
<dbReference type="EMBL" id="CP136137">
    <property type="protein sequence ID" value="WYY06902.1"/>
    <property type="molecule type" value="Genomic_DNA"/>
</dbReference>
<evidence type="ECO:0000313" key="9">
    <source>
        <dbReference type="EMBL" id="WYY06902.1"/>
    </source>
</evidence>
<dbReference type="Gene3D" id="3.30.420.10">
    <property type="entry name" value="Ribonuclease H-like superfamily/Ribonuclease H"/>
    <property type="match status" value="1"/>
</dbReference>
<keyword evidence="4" id="KW-0233">DNA recombination</keyword>
<evidence type="ECO:0000256" key="4">
    <source>
        <dbReference type="ARBA" id="ARBA00023172"/>
    </source>
</evidence>
<dbReference type="Pfam" id="PF22483">
    <property type="entry name" value="Mu-transpos_C_2"/>
    <property type="match status" value="1"/>
</dbReference>
<dbReference type="InterPro" id="IPR036397">
    <property type="entry name" value="RNaseH_sf"/>
</dbReference>
<dbReference type="InterPro" id="IPR012337">
    <property type="entry name" value="RNaseH-like_sf"/>
</dbReference>
<dbReference type="PANTHER" id="PTHR35004">
    <property type="entry name" value="TRANSPOSASE RV3428C-RELATED"/>
    <property type="match status" value="1"/>
</dbReference>
<dbReference type="EMBL" id="CP136137">
    <property type="protein sequence ID" value="WYY06691.1"/>
    <property type="molecule type" value="Genomic_DNA"/>
</dbReference>
<dbReference type="PROSITE" id="PS50994">
    <property type="entry name" value="INTEGRASE"/>
    <property type="match status" value="1"/>
</dbReference>
<evidence type="ECO:0000259" key="6">
    <source>
        <dbReference type="PROSITE" id="PS50994"/>
    </source>
</evidence>
<dbReference type="SUPFAM" id="SSF53098">
    <property type="entry name" value="Ribonuclease H-like"/>
    <property type="match status" value="1"/>
</dbReference>
<dbReference type="InterPro" id="IPR054353">
    <property type="entry name" value="IstA-like_C"/>
</dbReference>
<evidence type="ECO:0000313" key="13">
    <source>
        <dbReference type="Proteomes" id="UP001479933"/>
    </source>
</evidence>
<dbReference type="NCBIfam" id="NF033546">
    <property type="entry name" value="transpos_IS21"/>
    <property type="match status" value="1"/>
</dbReference>
<protein>
    <submittedName>
        <fullName evidence="7">IS21 family transposase</fullName>
    </submittedName>
</protein>
<sequence length="423" mass="46683">MISVEDWAEIRRLHRAEGLSIKAIVRRTGVARNTVRAALRSEEPPKYRRASRGSLVDAVEPQIRQQLMLDARMPATVIAERIGWTNSMTILKDRVRQIRPDYAGIDPADRIVRVPGESAQMDLWFPATRIPTGYGQTAILPVLVMTLTFSKFLSAMMIPSRQAGDILAGMWELIAGVGKVSKTLVWDRESAIGGRGKLTDPAAMFAGTLGTRIVLAPPRDPEFKGMTERNNGYFETSFLPGREFASPTDFNEQVGLWLPKANRRTVRSLHGRPVDFLEQDLAAMTGLPPAPPTVGLTGRVRLARDYYVRVAGNDYSAHPSAIGRYVDFAASMDEVVISCQGQAIGVHTRCWDSARTITDPEHVAAAKVLRREYARTQRARYEAAQRGRLLPVDPTLVRDPGSYDSLFGTDFDPAPAPVSEASA</sequence>
<keyword evidence="13" id="KW-1185">Reference proteome</keyword>
<dbReference type="PROSITE" id="PS50531">
    <property type="entry name" value="HTH_IS21"/>
    <property type="match status" value="1"/>
</dbReference>
<reference evidence="7 13" key="1">
    <citation type="journal article" date="2023" name="Virus Evol.">
        <title>Computational host range prediction-The good, the bad, and the ugly.</title>
        <authorList>
            <person name="Howell A.A."/>
            <person name="Versoza C.J."/>
            <person name="Pfeifer S.P."/>
        </authorList>
    </citation>
    <scope>NUCLEOTIDE SEQUENCE [LARGE SCALE GENOMIC DNA]</scope>
    <source>
        <strain evidence="7 13">1610/1b</strain>
    </source>
</reference>
<dbReference type="EMBL" id="CP136137">
    <property type="protein sequence ID" value="WYY06830.1"/>
    <property type="molecule type" value="Genomic_DNA"/>
</dbReference>
<evidence type="ECO:0000256" key="1">
    <source>
        <dbReference type="ARBA" id="ARBA00009277"/>
    </source>
</evidence>
<evidence type="ECO:0000313" key="7">
    <source>
        <dbReference type="EMBL" id="WYY06691.1"/>
    </source>
</evidence>
<keyword evidence="2" id="KW-0815">Transposition</keyword>
<feature type="domain" description="Integrase catalytic" evidence="6">
    <location>
        <begin position="111"/>
        <end position="281"/>
    </location>
</feature>
<dbReference type="PANTHER" id="PTHR35004:SF8">
    <property type="entry name" value="TRANSPOSASE RV3428C-RELATED"/>
    <property type="match status" value="1"/>
</dbReference>
<dbReference type="RefSeq" id="WP_204701092.1">
    <property type="nucleotide sequence ID" value="NZ_CP136137.1"/>
</dbReference>
<name>A0ABZ2TZZ6_9ACTN</name>
<accession>A0ABZ2TZZ6</accession>
<organism evidence="7 13">
    <name type="scientific">Gordonia hydrophobica</name>
    <dbReference type="NCBI Taxonomy" id="40516"/>
    <lineage>
        <taxon>Bacteria</taxon>
        <taxon>Bacillati</taxon>
        <taxon>Actinomycetota</taxon>
        <taxon>Actinomycetes</taxon>
        <taxon>Mycobacteriales</taxon>
        <taxon>Gordoniaceae</taxon>
        <taxon>Gordonia</taxon>
    </lineage>
</organism>
<keyword evidence="3" id="KW-0238">DNA-binding</keyword>
<comment type="similarity">
    <text evidence="1">Belongs to the transposase IS21/IS408/IS1162 family.</text>
</comment>
<evidence type="ECO:0000256" key="3">
    <source>
        <dbReference type="ARBA" id="ARBA00023125"/>
    </source>
</evidence>